<dbReference type="Pfam" id="PF13560">
    <property type="entry name" value="HTH_31"/>
    <property type="match status" value="1"/>
</dbReference>
<proteinExistence type="predicted"/>
<evidence type="ECO:0000259" key="1">
    <source>
        <dbReference type="PROSITE" id="PS50943"/>
    </source>
</evidence>
<dbReference type="Pfam" id="PF05973">
    <property type="entry name" value="Gp49"/>
    <property type="match status" value="1"/>
</dbReference>
<dbReference type="PROSITE" id="PS50943">
    <property type="entry name" value="HTH_CROC1"/>
    <property type="match status" value="1"/>
</dbReference>
<keyword evidence="3" id="KW-1185">Reference proteome</keyword>
<dbReference type="SUPFAM" id="SSF47413">
    <property type="entry name" value="lambda repressor-like DNA-binding domains"/>
    <property type="match status" value="1"/>
</dbReference>
<dbReference type="SMART" id="SM00530">
    <property type="entry name" value="HTH_XRE"/>
    <property type="match status" value="1"/>
</dbReference>
<dbReference type="InterPro" id="IPR010982">
    <property type="entry name" value="Lambda_DNA-bd_dom_sf"/>
</dbReference>
<dbReference type="InterPro" id="IPR001387">
    <property type="entry name" value="Cro/C1-type_HTH"/>
</dbReference>
<protein>
    <submittedName>
        <fullName evidence="2">Type II toxin-antitoxin system RelE/ParE family toxin</fullName>
    </submittedName>
</protein>
<feature type="domain" description="HTH cro/C1-type" evidence="1">
    <location>
        <begin position="140"/>
        <end position="194"/>
    </location>
</feature>
<reference evidence="2 3" key="1">
    <citation type="submission" date="2022-10" db="EMBL/GenBank/DDBJ databases">
        <title>paucibacter sp. hw8 Genome sequencing.</title>
        <authorList>
            <person name="Park S."/>
        </authorList>
    </citation>
    <scope>NUCLEOTIDE SEQUENCE [LARGE SCALE GENOMIC DNA]</scope>
    <source>
        <strain evidence="3">hw8</strain>
    </source>
</reference>
<dbReference type="CDD" id="cd00093">
    <property type="entry name" value="HTH_XRE"/>
    <property type="match status" value="1"/>
</dbReference>
<dbReference type="RefSeq" id="WP_273594721.1">
    <property type="nucleotide sequence ID" value="NZ_JAQQXS010000001.1"/>
</dbReference>
<evidence type="ECO:0000313" key="2">
    <source>
        <dbReference type="EMBL" id="MDC8783591.1"/>
    </source>
</evidence>
<sequence>MTLHPLAEPELQALPADMRARFVHIAELLEGFGSQHVGLPHIRPLEGKLWEMRMQGRDGIARALYAAVQGRRLLVLHVFVKKTQAPPRPAPQCIGNRPQKTGRENIMKTLKELKRDLLADPATRSEYEAQADEFDMARELIAARARAGLTQSDVAELMGTTQSVIARLEGGKRVPSLRTVQRYAQALGARVVVRIEPVPVAL</sequence>
<dbReference type="EMBL" id="JAQQXS010000001">
    <property type="protein sequence ID" value="MDC8783591.1"/>
    <property type="molecule type" value="Genomic_DNA"/>
</dbReference>
<dbReference type="Gene3D" id="1.10.260.40">
    <property type="entry name" value="lambda repressor-like DNA-binding domains"/>
    <property type="match status" value="1"/>
</dbReference>
<dbReference type="Proteomes" id="UP001219862">
    <property type="component" value="Unassembled WGS sequence"/>
</dbReference>
<evidence type="ECO:0000313" key="3">
    <source>
        <dbReference type="Proteomes" id="UP001219862"/>
    </source>
</evidence>
<accession>A0ABT5KNZ3</accession>
<organism evidence="2 3">
    <name type="scientific">Roseateles koreensis</name>
    <dbReference type="NCBI Taxonomy" id="2987526"/>
    <lineage>
        <taxon>Bacteria</taxon>
        <taxon>Pseudomonadati</taxon>
        <taxon>Pseudomonadota</taxon>
        <taxon>Betaproteobacteria</taxon>
        <taxon>Burkholderiales</taxon>
        <taxon>Sphaerotilaceae</taxon>
        <taxon>Roseateles</taxon>
    </lineage>
</organism>
<gene>
    <name evidence="2" type="ORF">PRZ01_00090</name>
</gene>
<comment type="caution">
    <text evidence="2">The sequence shown here is derived from an EMBL/GenBank/DDBJ whole genome shotgun (WGS) entry which is preliminary data.</text>
</comment>
<dbReference type="InterPro" id="IPR009241">
    <property type="entry name" value="HigB-like"/>
</dbReference>
<name>A0ABT5KNZ3_9BURK</name>